<feature type="signal peptide" evidence="1">
    <location>
        <begin position="1"/>
        <end position="24"/>
    </location>
</feature>
<dbReference type="AlphaFoldDB" id="A0AAX2A9Y9"/>
<evidence type="ECO:0000313" key="5">
    <source>
        <dbReference type="Proteomes" id="UP000289193"/>
    </source>
</evidence>
<evidence type="ECO:0000313" key="2">
    <source>
        <dbReference type="EMBL" id="AXH11251.1"/>
    </source>
</evidence>
<dbReference type="RefSeq" id="WP_114838137.1">
    <property type="nucleotide sequence ID" value="NZ_CP031217.1"/>
</dbReference>
<protein>
    <recommendedName>
        <fullName evidence="6">Lipoprotein</fullName>
    </recommendedName>
</protein>
<reference evidence="3 5" key="1">
    <citation type="submission" date="2017-10" db="EMBL/GenBank/DDBJ databases">
        <title>Genomics of the genus Arcobacter.</title>
        <authorList>
            <person name="Perez-Cataluna A."/>
            <person name="Figueras M.J."/>
        </authorList>
    </citation>
    <scope>NUCLEOTIDE SEQUENCE [LARGE SCALE GENOMIC DNA]</scope>
    <source>
        <strain evidence="3 5">CECT 7835</strain>
    </source>
</reference>
<evidence type="ECO:0000313" key="4">
    <source>
        <dbReference type="Proteomes" id="UP000253850"/>
    </source>
</evidence>
<keyword evidence="5" id="KW-1185">Reference proteome</keyword>
<name>A0AAX2A9Y9_9BACT</name>
<evidence type="ECO:0008006" key="6">
    <source>
        <dbReference type="Google" id="ProtNLM"/>
    </source>
</evidence>
<dbReference type="Proteomes" id="UP000253850">
    <property type="component" value="Chromosome"/>
</dbReference>
<feature type="chain" id="PRO_5044718502" description="Lipoprotein" evidence="1">
    <location>
        <begin position="25"/>
        <end position="131"/>
    </location>
</feature>
<dbReference type="PROSITE" id="PS51257">
    <property type="entry name" value="PROKAR_LIPOPROTEIN"/>
    <property type="match status" value="1"/>
</dbReference>
<dbReference type="Proteomes" id="UP000289193">
    <property type="component" value="Unassembled WGS sequence"/>
</dbReference>
<evidence type="ECO:0000256" key="1">
    <source>
        <dbReference type="SAM" id="SignalP"/>
    </source>
</evidence>
<evidence type="ECO:0000313" key="3">
    <source>
        <dbReference type="EMBL" id="RXK09521.1"/>
    </source>
</evidence>
<proteinExistence type="predicted"/>
<reference evidence="2 4" key="2">
    <citation type="submission" date="2018-07" db="EMBL/GenBank/DDBJ databases">
        <title>Complete genome of the Arcobacter bivalviorum type strain LMG 26154.</title>
        <authorList>
            <person name="Miller W.G."/>
            <person name="Yee E."/>
            <person name="Bono J.L."/>
        </authorList>
    </citation>
    <scope>NUCLEOTIDE SEQUENCE [LARGE SCALE GENOMIC DNA]</scope>
    <source>
        <strain evidence="2 4">LMG 26154</strain>
    </source>
</reference>
<dbReference type="KEGG" id="hbv:ABIV_0212"/>
<dbReference type="EMBL" id="CP031217">
    <property type="protein sequence ID" value="AXH11251.1"/>
    <property type="molecule type" value="Genomic_DNA"/>
</dbReference>
<organism evidence="3 5">
    <name type="scientific">Halarcobacter bivalviorum</name>
    <dbReference type="NCBI Taxonomy" id="663364"/>
    <lineage>
        <taxon>Bacteria</taxon>
        <taxon>Pseudomonadati</taxon>
        <taxon>Campylobacterota</taxon>
        <taxon>Epsilonproteobacteria</taxon>
        <taxon>Campylobacterales</taxon>
        <taxon>Arcobacteraceae</taxon>
        <taxon>Halarcobacter</taxon>
    </lineage>
</organism>
<sequence length="131" mass="14576">MKKLIKLIFVAAIGLFVLTGCRTAAVYNVPNSPVEAAKKVSDEKVYDAIKTAGTSLGWIVKKVKPGVAEARLNIRKHMALVEIKYNNKNYSINYKNSMNLNYDSQKGTIHSNYNGWVQNLDNAIQVQLSAM</sequence>
<accession>A0AAX2A9Y9</accession>
<dbReference type="EMBL" id="PDKM01000005">
    <property type="protein sequence ID" value="RXK09521.1"/>
    <property type="molecule type" value="Genomic_DNA"/>
</dbReference>
<keyword evidence="1" id="KW-0732">Signal</keyword>
<gene>
    <name evidence="2" type="ORF">ABIV_0212</name>
    <name evidence="3" type="ORF">CRV05_09430</name>
</gene>